<dbReference type="Gene3D" id="3.40.50.2300">
    <property type="match status" value="2"/>
</dbReference>
<dbReference type="InterPro" id="IPR052910">
    <property type="entry name" value="ABC-Purine-Binding"/>
</dbReference>
<dbReference type="InterPro" id="IPR003760">
    <property type="entry name" value="PnrA-like"/>
</dbReference>
<dbReference type="InterPro" id="IPR028082">
    <property type="entry name" value="Peripla_BP_I"/>
</dbReference>
<evidence type="ECO:0000313" key="3">
    <source>
        <dbReference type="EMBL" id="ADN02847.1"/>
    </source>
</evidence>
<dbReference type="SUPFAM" id="SSF53822">
    <property type="entry name" value="Periplasmic binding protein-like I"/>
    <property type="match status" value="1"/>
</dbReference>
<dbReference type="HOGENOM" id="CLU_038813_2_0_12"/>
<feature type="domain" description="ABC transporter substrate-binding protein PnrA-like" evidence="2">
    <location>
        <begin position="58"/>
        <end position="322"/>
    </location>
</feature>
<dbReference type="EMBL" id="CP001698">
    <property type="protein sequence ID" value="ADN02847.1"/>
    <property type="molecule type" value="Genomic_DNA"/>
</dbReference>
<dbReference type="PaxDb" id="665571-STHERM_c19120"/>
<name>E0RPZ4_WINT6</name>
<dbReference type="PANTHER" id="PTHR43208:SF1">
    <property type="entry name" value="ABC TRANSPORTER SUBSTRATE-BINDING PROTEIN"/>
    <property type="match status" value="1"/>
</dbReference>
<organism evidence="3 4">
    <name type="scientific">Winmispira thermophila (strain ATCC 49972 / DSM 6192 / RI 19.B1)</name>
    <name type="common">Spirochaeta thermophila</name>
    <dbReference type="NCBI Taxonomy" id="665571"/>
    <lineage>
        <taxon>Bacteria</taxon>
        <taxon>Pseudomonadati</taxon>
        <taxon>Spirochaetota</taxon>
        <taxon>Spirochaetia</taxon>
        <taxon>Winmispirales</taxon>
        <taxon>Winmispiraceae</taxon>
        <taxon>Winmispira</taxon>
    </lineage>
</organism>
<reference evidence="3 4" key="2">
    <citation type="journal article" date="2010" name="J. Bacteriol.">
        <title>Genome sequence of the polysaccharide-degrading, thermophilic anaerobe Spirochaeta thermophila DSM 6192.</title>
        <authorList>
            <person name="Angelov A."/>
            <person name="Liebl S."/>
            <person name="Ballschmiter M."/>
            <person name="Bomeke M."/>
            <person name="Lehmann R."/>
            <person name="Liesegang H."/>
            <person name="Daniel R."/>
            <person name="Liebl W."/>
        </authorList>
    </citation>
    <scope>NUCLEOTIDE SEQUENCE [LARGE SCALE GENOMIC DNA]</scope>
    <source>
        <strain evidence="4">ATCC 49972 / DSM 6192 / RI 19.B1</strain>
    </source>
</reference>
<evidence type="ECO:0000259" key="2">
    <source>
        <dbReference type="Pfam" id="PF02608"/>
    </source>
</evidence>
<proteinExistence type="predicted"/>
<dbReference type="KEGG" id="sta:STHERM_c19120"/>
<dbReference type="eggNOG" id="COG1744">
    <property type="taxonomic scope" value="Bacteria"/>
</dbReference>
<dbReference type="GO" id="GO:0005886">
    <property type="term" value="C:plasma membrane"/>
    <property type="evidence" value="ECO:0007669"/>
    <property type="project" value="InterPro"/>
</dbReference>
<keyword evidence="1" id="KW-0732">Signal</keyword>
<evidence type="ECO:0000256" key="1">
    <source>
        <dbReference type="ARBA" id="ARBA00022729"/>
    </source>
</evidence>
<protein>
    <submittedName>
        <fullName evidence="3">ABC transporter periplasmic binding protein</fullName>
    </submittedName>
</protein>
<reference key="1">
    <citation type="submission" date="2009-08" db="EMBL/GenBank/DDBJ databases">
        <title>The genome sequence of Spirochaeta thermophila DSM6192.</title>
        <authorList>
            <person name="Angelov A."/>
            <person name="Mientus M."/>
            <person name="Wittenberg S."/>
            <person name="Lehmann R."/>
            <person name="Liesegang H."/>
            <person name="Daniel R."/>
            <person name="Liebl W."/>
        </authorList>
    </citation>
    <scope>NUCLEOTIDE SEQUENCE</scope>
    <source>
        <strain>DSM 6192</strain>
    </source>
</reference>
<dbReference type="AlphaFoldDB" id="E0RPZ4"/>
<sequence length="412" mass="46057">MTYTFGHLSCTCATLLEMKGVRSMKRGLSLLAVGLAMALILTGCARKEEGAVGEKTLKAGFVYVGPVGDYGWSHAHDQGRKYVEEKFPWLKTVYVESVAPGDAGRIIDRLVNEEQCDVVFTTSFDYMDETVKAAQRYPDTILMHCSGFKRAENLGTYFAELYQIYYLNGLMAGALTASGKVGYVGAYPIPEVVRHINAYALGVKAVNPDAEVHVRWIYSWYDPNKAREAAEALVAEGVDVLAFTEDSPAVIEVAQEYTEKGKPVYAFSHYSPMQRFGEDAVVSGQLVDWGIMYEKILKDIHDGTWKSEDLWWRAGEGAALLGGEFDEPINEKFVPRLKELTVETPDLGKISVYDLVMKRYEQMKTLEFEPFTGPVYDQKGALRIPEGVRATKDELLSMDYHVDNVVTPLPRD</sequence>
<gene>
    <name evidence="3" type="ordered locus">STHERM_c19120</name>
</gene>
<dbReference type="Proteomes" id="UP000001296">
    <property type="component" value="Chromosome"/>
</dbReference>
<dbReference type="CDD" id="cd19963">
    <property type="entry name" value="PBP1_BMP-like"/>
    <property type="match status" value="1"/>
</dbReference>
<accession>E0RPZ4</accession>
<evidence type="ECO:0000313" key="4">
    <source>
        <dbReference type="Proteomes" id="UP000001296"/>
    </source>
</evidence>
<dbReference type="PANTHER" id="PTHR43208">
    <property type="entry name" value="ABC TRANSPORTER SUBSTRATE-BINDING PROTEIN"/>
    <property type="match status" value="1"/>
</dbReference>
<dbReference type="Pfam" id="PF02608">
    <property type="entry name" value="Bmp"/>
    <property type="match status" value="1"/>
</dbReference>